<dbReference type="RefSeq" id="WP_138563320.1">
    <property type="nucleotide sequence ID" value="NZ_CP040602.1"/>
</dbReference>
<keyword evidence="3" id="KW-1185">Reference proteome</keyword>
<name>A0A4P9K4R2_9GAMM</name>
<protein>
    <recommendedName>
        <fullName evidence="1">SsuA/THI5-like domain-containing protein</fullName>
    </recommendedName>
</protein>
<sequence length="292" mass="33539">MKLKLVLMLVAVFLVGCSEQKPPVKVLSNAWIGFTPLFYAQEKGWLKEANIELSTVVSLGESMMIFSSGDFDGMTGTQYEFNKLKSKQFDMVPVVMFDRSNGGDMVMGNIDIDTLRSSDQAVDVVLEINSINMPLFQDFVRRHHLENVAFNFINKDQSKLVSYIKQQTDIGPTLAVTYIPYNFELQTIGFKILASTKDIAELLVLDALYVKRDSMQKNQHSYQKLAEAVQRALKDLHENPKVYYELVKHYLENPSYKEFKASLADIEWLSPPFSEKLQNRMQQIDFPYQDIM</sequence>
<feature type="domain" description="SsuA/THI5-like" evidence="1">
    <location>
        <begin position="33"/>
        <end position="241"/>
    </location>
</feature>
<accession>A0A4P9K4R2</accession>
<dbReference type="Gene3D" id="3.40.190.10">
    <property type="entry name" value="Periplasmic binding protein-like II"/>
    <property type="match status" value="2"/>
</dbReference>
<dbReference type="PROSITE" id="PS51257">
    <property type="entry name" value="PROKAR_LIPOPROTEIN"/>
    <property type="match status" value="1"/>
</dbReference>
<reference evidence="2 3" key="1">
    <citation type="submission" date="2019-05" db="EMBL/GenBank/DDBJ databases">
        <title>Thiomicrorhabdus sediminis sp. nov, a novel sulfur-oxidizing bacterium isolated from coastal sediment.</title>
        <authorList>
            <person name="Liu X."/>
        </authorList>
    </citation>
    <scope>NUCLEOTIDE SEQUENCE [LARGE SCALE GENOMIC DNA]</scope>
    <source>
        <strain evidence="2 3">G1</strain>
    </source>
</reference>
<evidence type="ECO:0000259" key="1">
    <source>
        <dbReference type="Pfam" id="PF09084"/>
    </source>
</evidence>
<dbReference type="EMBL" id="CP040602">
    <property type="protein sequence ID" value="QCU89197.1"/>
    <property type="molecule type" value="Genomic_DNA"/>
</dbReference>
<proteinExistence type="predicted"/>
<dbReference type="InterPro" id="IPR015168">
    <property type="entry name" value="SsuA/THI5"/>
</dbReference>
<dbReference type="SUPFAM" id="SSF53850">
    <property type="entry name" value="Periplasmic binding protein-like II"/>
    <property type="match status" value="1"/>
</dbReference>
<gene>
    <name evidence="2" type="ORF">FE785_00425</name>
</gene>
<dbReference type="AlphaFoldDB" id="A0A4P9K4R2"/>
<dbReference type="OrthoDB" id="5292144at2"/>
<dbReference type="Proteomes" id="UP000304864">
    <property type="component" value="Chromosome"/>
</dbReference>
<evidence type="ECO:0000313" key="2">
    <source>
        <dbReference type="EMBL" id="QCU89197.1"/>
    </source>
</evidence>
<dbReference type="KEGG" id="thig:FE785_00425"/>
<organism evidence="2 3">
    <name type="scientific">Thiomicrorhabdus sediminis</name>
    <dbReference type="NCBI Taxonomy" id="2580412"/>
    <lineage>
        <taxon>Bacteria</taxon>
        <taxon>Pseudomonadati</taxon>
        <taxon>Pseudomonadota</taxon>
        <taxon>Gammaproteobacteria</taxon>
        <taxon>Thiotrichales</taxon>
        <taxon>Piscirickettsiaceae</taxon>
        <taxon>Thiomicrorhabdus</taxon>
    </lineage>
</organism>
<dbReference type="Pfam" id="PF09084">
    <property type="entry name" value="NMT1"/>
    <property type="match status" value="1"/>
</dbReference>
<evidence type="ECO:0000313" key="3">
    <source>
        <dbReference type="Proteomes" id="UP000304864"/>
    </source>
</evidence>